<sequence length="46" mass="5193">MVIGDMLRERSFKISLFCCSILLFTLVLTLIESKQRVASPPSQSSF</sequence>
<proteinExistence type="predicted"/>
<reference evidence="1" key="1">
    <citation type="submission" date="2014-05" db="EMBL/GenBank/DDBJ databases">
        <authorList>
            <person name="Chronopoulou M."/>
        </authorList>
    </citation>
    <scope>NUCLEOTIDE SEQUENCE</scope>
    <source>
        <tissue evidence="1">Whole organism</tissue>
    </source>
</reference>
<dbReference type="AlphaFoldDB" id="A0A0K2TE93"/>
<organism evidence="1">
    <name type="scientific">Lepeophtheirus salmonis</name>
    <name type="common">Salmon louse</name>
    <name type="synonym">Caligus salmonis</name>
    <dbReference type="NCBI Taxonomy" id="72036"/>
    <lineage>
        <taxon>Eukaryota</taxon>
        <taxon>Metazoa</taxon>
        <taxon>Ecdysozoa</taxon>
        <taxon>Arthropoda</taxon>
        <taxon>Crustacea</taxon>
        <taxon>Multicrustacea</taxon>
        <taxon>Hexanauplia</taxon>
        <taxon>Copepoda</taxon>
        <taxon>Siphonostomatoida</taxon>
        <taxon>Caligidae</taxon>
        <taxon>Lepeophtheirus</taxon>
    </lineage>
</organism>
<feature type="non-terminal residue" evidence="1">
    <location>
        <position position="46"/>
    </location>
</feature>
<protein>
    <submittedName>
        <fullName evidence="1">Uncharacterized protein</fullName>
    </submittedName>
</protein>
<name>A0A0K2TE93_LEPSM</name>
<dbReference type="EMBL" id="HACA01006425">
    <property type="protein sequence ID" value="CDW23786.1"/>
    <property type="molecule type" value="Transcribed_RNA"/>
</dbReference>
<accession>A0A0K2TE93</accession>
<evidence type="ECO:0000313" key="1">
    <source>
        <dbReference type="EMBL" id="CDW23786.1"/>
    </source>
</evidence>